<dbReference type="Gramene" id="OQU85663">
    <property type="protein sequence ID" value="OQU85663"/>
    <property type="gene ID" value="SORBI_3004G286450"/>
</dbReference>
<sequence>MNPSRETLFVQQNRQSIFETVHKLHECLFLFFVLFCFVLFFCRSGGRGILRDAGLALLVCTLDKMTAAGKL</sequence>
<name>A0A1Z5RPH2_SORBI</name>
<evidence type="ECO:0000256" key="1">
    <source>
        <dbReference type="SAM" id="Phobius"/>
    </source>
</evidence>
<evidence type="ECO:0000313" key="2">
    <source>
        <dbReference type="EMBL" id="OQU85663.1"/>
    </source>
</evidence>
<keyword evidence="1" id="KW-1133">Transmembrane helix</keyword>
<organism evidence="2 3">
    <name type="scientific">Sorghum bicolor</name>
    <name type="common">Sorghum</name>
    <name type="synonym">Sorghum vulgare</name>
    <dbReference type="NCBI Taxonomy" id="4558"/>
    <lineage>
        <taxon>Eukaryota</taxon>
        <taxon>Viridiplantae</taxon>
        <taxon>Streptophyta</taxon>
        <taxon>Embryophyta</taxon>
        <taxon>Tracheophyta</taxon>
        <taxon>Spermatophyta</taxon>
        <taxon>Magnoliopsida</taxon>
        <taxon>Liliopsida</taxon>
        <taxon>Poales</taxon>
        <taxon>Poaceae</taxon>
        <taxon>PACMAD clade</taxon>
        <taxon>Panicoideae</taxon>
        <taxon>Andropogonodae</taxon>
        <taxon>Andropogoneae</taxon>
        <taxon>Sorghinae</taxon>
        <taxon>Sorghum</taxon>
    </lineage>
</organism>
<dbReference type="InParanoid" id="A0A1Z5RPH2"/>
<accession>A0A1Z5RPH2</accession>
<feature type="transmembrane region" description="Helical" evidence="1">
    <location>
        <begin position="20"/>
        <end position="42"/>
    </location>
</feature>
<reference evidence="3" key="2">
    <citation type="journal article" date="2018" name="Plant J.">
        <title>The Sorghum bicolor reference genome: improved assembly, gene annotations, a transcriptome atlas, and signatures of genome organization.</title>
        <authorList>
            <person name="McCormick R.F."/>
            <person name="Truong S.K."/>
            <person name="Sreedasyam A."/>
            <person name="Jenkins J."/>
            <person name="Shu S."/>
            <person name="Sims D."/>
            <person name="Kennedy M."/>
            <person name="Amirebrahimi M."/>
            <person name="Weers B.D."/>
            <person name="McKinley B."/>
            <person name="Mattison A."/>
            <person name="Morishige D.T."/>
            <person name="Grimwood J."/>
            <person name="Schmutz J."/>
            <person name="Mullet J.E."/>
        </authorList>
    </citation>
    <scope>NUCLEOTIDE SEQUENCE [LARGE SCALE GENOMIC DNA]</scope>
    <source>
        <strain evidence="3">cv. BTx623</strain>
    </source>
</reference>
<evidence type="ECO:0000313" key="3">
    <source>
        <dbReference type="Proteomes" id="UP000000768"/>
    </source>
</evidence>
<dbReference type="Proteomes" id="UP000000768">
    <property type="component" value="Chromosome 4"/>
</dbReference>
<proteinExistence type="predicted"/>
<keyword evidence="3" id="KW-1185">Reference proteome</keyword>
<dbReference type="EMBL" id="CM000763">
    <property type="protein sequence ID" value="OQU85663.1"/>
    <property type="molecule type" value="Genomic_DNA"/>
</dbReference>
<gene>
    <name evidence="2" type="ORF">SORBI_3004G286450</name>
</gene>
<reference evidence="2 3" key="1">
    <citation type="journal article" date="2009" name="Nature">
        <title>The Sorghum bicolor genome and the diversification of grasses.</title>
        <authorList>
            <person name="Paterson A.H."/>
            <person name="Bowers J.E."/>
            <person name="Bruggmann R."/>
            <person name="Dubchak I."/>
            <person name="Grimwood J."/>
            <person name="Gundlach H."/>
            <person name="Haberer G."/>
            <person name="Hellsten U."/>
            <person name="Mitros T."/>
            <person name="Poliakov A."/>
            <person name="Schmutz J."/>
            <person name="Spannagl M."/>
            <person name="Tang H."/>
            <person name="Wang X."/>
            <person name="Wicker T."/>
            <person name="Bharti A.K."/>
            <person name="Chapman J."/>
            <person name="Feltus F.A."/>
            <person name="Gowik U."/>
            <person name="Grigoriev I.V."/>
            <person name="Lyons E."/>
            <person name="Maher C.A."/>
            <person name="Martis M."/>
            <person name="Narechania A."/>
            <person name="Otillar R.P."/>
            <person name="Penning B.W."/>
            <person name="Salamov A.A."/>
            <person name="Wang Y."/>
            <person name="Zhang L."/>
            <person name="Carpita N.C."/>
            <person name="Freeling M."/>
            <person name="Gingle A.R."/>
            <person name="Hash C.T."/>
            <person name="Keller B."/>
            <person name="Klein P."/>
            <person name="Kresovich S."/>
            <person name="McCann M.C."/>
            <person name="Ming R."/>
            <person name="Peterson D.G."/>
            <person name="Mehboob-ur-Rahman"/>
            <person name="Ware D."/>
            <person name="Westhoff P."/>
            <person name="Mayer K.F."/>
            <person name="Messing J."/>
            <person name="Rokhsar D.S."/>
        </authorList>
    </citation>
    <scope>NUCLEOTIDE SEQUENCE [LARGE SCALE GENOMIC DNA]</scope>
    <source>
        <strain evidence="3">cv. BTx623</strain>
    </source>
</reference>
<protein>
    <submittedName>
        <fullName evidence="2">Uncharacterized protein</fullName>
    </submittedName>
</protein>
<keyword evidence="1" id="KW-0472">Membrane</keyword>
<keyword evidence="1" id="KW-0812">Transmembrane</keyword>
<dbReference type="AlphaFoldDB" id="A0A1Z5RPH2"/>